<evidence type="ECO:0000259" key="3">
    <source>
        <dbReference type="Pfam" id="PF13340"/>
    </source>
</evidence>
<dbReference type="Pfam" id="PF13340">
    <property type="entry name" value="DUF4096"/>
    <property type="match status" value="1"/>
</dbReference>
<protein>
    <submittedName>
        <fullName evidence="4">IS5 family transposase</fullName>
    </submittedName>
</protein>
<sequence>MDGKPWTPRQFRLDRSVVGPGVPLTDAQWARIEPLLPDRTPKRGGRWRDHREVIDAVAYKFQTGTQWVHLPERYGNWRGVYNRLRMWAVDGTWERVFTALVAQADADEDLNWAVSVDSTIVRAHQHAAGARKKGPPAGEPVDHAIGRSRGGLTTKIHLAADGRCRPLAFHLTAGQAGDAPAFADVMARLRVPRRRGRPRTRPDLVLADKAYSSRAIREHLRKRGIRAVIPVPADQRRHRLRRGSRGGRPPAFDRETYKQRNTVERCINRLKQWRGIATRYEKTATIYLAGLHIAGIFLWSAR</sequence>
<proteinExistence type="predicted"/>
<dbReference type="InterPro" id="IPR025161">
    <property type="entry name" value="IS402-like_dom"/>
</dbReference>
<comment type="caution">
    <text evidence="4">The sequence shown here is derived from an EMBL/GenBank/DDBJ whole genome shotgun (WGS) entry which is preliminary data.</text>
</comment>
<evidence type="ECO:0000313" key="4">
    <source>
        <dbReference type="EMBL" id="MFF1278744.1"/>
    </source>
</evidence>
<dbReference type="InterPro" id="IPR002559">
    <property type="entry name" value="Transposase_11"/>
</dbReference>
<feature type="domain" description="Transposase IS4-like" evidence="2">
    <location>
        <begin position="113"/>
        <end position="288"/>
    </location>
</feature>
<feature type="domain" description="Insertion element IS402-like" evidence="3">
    <location>
        <begin position="24"/>
        <end position="97"/>
    </location>
</feature>
<dbReference type="PANTHER" id="PTHR30007">
    <property type="entry name" value="PHP DOMAIN PROTEIN"/>
    <property type="match status" value="1"/>
</dbReference>
<organism evidence="4 5">
    <name type="scientific">Streptomyces marokkonensis</name>
    <dbReference type="NCBI Taxonomy" id="324855"/>
    <lineage>
        <taxon>Bacteria</taxon>
        <taxon>Bacillati</taxon>
        <taxon>Actinomycetota</taxon>
        <taxon>Actinomycetes</taxon>
        <taxon>Kitasatosporales</taxon>
        <taxon>Streptomycetaceae</taxon>
        <taxon>Streptomyces</taxon>
    </lineage>
</organism>
<dbReference type="Proteomes" id="UP001601627">
    <property type="component" value="Unassembled WGS sequence"/>
</dbReference>
<dbReference type="Pfam" id="PF01609">
    <property type="entry name" value="DDE_Tnp_1"/>
    <property type="match status" value="1"/>
</dbReference>
<keyword evidence="5" id="KW-1185">Reference proteome</keyword>
<evidence type="ECO:0000259" key="2">
    <source>
        <dbReference type="Pfam" id="PF01609"/>
    </source>
</evidence>
<evidence type="ECO:0000313" key="5">
    <source>
        <dbReference type="Proteomes" id="UP001601627"/>
    </source>
</evidence>
<dbReference type="NCBIfam" id="NF033580">
    <property type="entry name" value="transpos_IS5_3"/>
    <property type="match status" value="1"/>
</dbReference>
<dbReference type="PANTHER" id="PTHR30007:SF1">
    <property type="entry name" value="BLR1914 PROTEIN"/>
    <property type="match status" value="1"/>
</dbReference>
<gene>
    <name evidence="4" type="ORF">ACFVZC_36135</name>
</gene>
<accession>A0ABW6QHR0</accession>
<dbReference type="EMBL" id="JBHVZQ010000067">
    <property type="protein sequence ID" value="MFF1278744.1"/>
    <property type="molecule type" value="Genomic_DNA"/>
</dbReference>
<evidence type="ECO:0000256" key="1">
    <source>
        <dbReference type="SAM" id="MobiDB-lite"/>
    </source>
</evidence>
<dbReference type="RefSeq" id="WP_388241514.1">
    <property type="nucleotide sequence ID" value="NZ_JBHVZQ010000067.1"/>
</dbReference>
<feature type="region of interest" description="Disordered" evidence="1">
    <location>
        <begin position="126"/>
        <end position="146"/>
    </location>
</feature>
<reference evidence="4 5" key="1">
    <citation type="submission" date="2024-09" db="EMBL/GenBank/DDBJ databases">
        <title>The Natural Products Discovery Center: Release of the First 8490 Sequenced Strains for Exploring Actinobacteria Biosynthetic Diversity.</title>
        <authorList>
            <person name="Kalkreuter E."/>
            <person name="Kautsar S.A."/>
            <person name="Yang D."/>
            <person name="Bader C.D."/>
            <person name="Teijaro C.N."/>
            <person name="Fluegel L."/>
            <person name="Davis C.M."/>
            <person name="Simpson J.R."/>
            <person name="Lauterbach L."/>
            <person name="Steele A.D."/>
            <person name="Gui C."/>
            <person name="Meng S."/>
            <person name="Li G."/>
            <person name="Viehrig K."/>
            <person name="Ye F."/>
            <person name="Su P."/>
            <person name="Kiefer A.F."/>
            <person name="Nichols A."/>
            <person name="Cepeda A.J."/>
            <person name="Yan W."/>
            <person name="Fan B."/>
            <person name="Jiang Y."/>
            <person name="Adhikari A."/>
            <person name="Zheng C.-J."/>
            <person name="Schuster L."/>
            <person name="Cowan T.M."/>
            <person name="Smanski M.J."/>
            <person name="Chevrette M.G."/>
            <person name="De Carvalho L.P.S."/>
            <person name="Shen B."/>
        </authorList>
    </citation>
    <scope>NUCLEOTIDE SEQUENCE [LARGE SCALE GENOMIC DNA]</scope>
    <source>
        <strain evidence="4 5">NPDC058328</strain>
    </source>
</reference>
<name>A0ABW6QHR0_9ACTN</name>